<evidence type="ECO:0000256" key="4">
    <source>
        <dbReference type="ARBA" id="ARBA00023136"/>
    </source>
</evidence>
<feature type="region of interest" description="Disordered" evidence="5">
    <location>
        <begin position="675"/>
        <end position="723"/>
    </location>
</feature>
<accession>A0A226E013</accession>
<keyword evidence="2 6" id="KW-0812">Transmembrane</keyword>
<feature type="transmembrane region" description="Helical" evidence="6">
    <location>
        <begin position="503"/>
        <end position="531"/>
    </location>
</feature>
<dbReference type="OMA" id="YPMWKSK"/>
<feature type="domain" description="SLC26A/SulP transporter" evidence="7">
    <location>
        <begin position="107"/>
        <end position="504"/>
    </location>
</feature>
<dbReference type="GO" id="GO:0055085">
    <property type="term" value="P:transmembrane transport"/>
    <property type="evidence" value="ECO:0007669"/>
    <property type="project" value="InterPro"/>
</dbReference>
<dbReference type="InterPro" id="IPR036513">
    <property type="entry name" value="STAS_dom_sf"/>
</dbReference>
<reference evidence="9 10" key="1">
    <citation type="submission" date="2015-12" db="EMBL/GenBank/DDBJ databases">
        <title>The genome of Folsomia candida.</title>
        <authorList>
            <person name="Faddeeva A."/>
            <person name="Derks M.F."/>
            <person name="Anvar Y."/>
            <person name="Smit S."/>
            <person name="Van Straalen N."/>
            <person name="Roelofs D."/>
        </authorList>
    </citation>
    <scope>NUCLEOTIDE SEQUENCE [LARGE SCALE GENOMIC DNA]</scope>
    <source>
        <strain evidence="9 10">VU population</strain>
        <tissue evidence="9">Whole body</tissue>
    </source>
</reference>
<feature type="compositionally biased region" description="Acidic residues" evidence="5">
    <location>
        <begin position="675"/>
        <end position="687"/>
    </location>
</feature>
<gene>
    <name evidence="9" type="ORF">Fcan01_14676</name>
</gene>
<feature type="transmembrane region" description="Helical" evidence="6">
    <location>
        <begin position="257"/>
        <end position="275"/>
    </location>
</feature>
<organism evidence="9 10">
    <name type="scientific">Folsomia candida</name>
    <name type="common">Springtail</name>
    <dbReference type="NCBI Taxonomy" id="158441"/>
    <lineage>
        <taxon>Eukaryota</taxon>
        <taxon>Metazoa</taxon>
        <taxon>Ecdysozoa</taxon>
        <taxon>Arthropoda</taxon>
        <taxon>Hexapoda</taxon>
        <taxon>Collembola</taxon>
        <taxon>Entomobryomorpha</taxon>
        <taxon>Isotomoidea</taxon>
        <taxon>Isotomidae</taxon>
        <taxon>Proisotominae</taxon>
        <taxon>Folsomia</taxon>
    </lineage>
</organism>
<proteinExistence type="predicted"/>
<protein>
    <submittedName>
        <fullName evidence="9">Sodium-independent sulfate anion transporter</fullName>
    </submittedName>
</protein>
<sequence>MKTELLHSYSSTSLSALSRSPSSPSFLGRLSPPTKGDLTGSGSGGKENGEKNGSYTTLEDYAVTPEPFVGEEEGCCSSWLKNTFTKKNITKKFPVLSWLPTYNVSKLVSDFIAGLTVGLTLIPQGLAMASVAGLPPQYGLYSGFIGCFVYILFGSTESITIGPTAIMAIITLSYAQNKPPEYAILLCFITGVMTLLMGLLQLGFIVNFISTPVTSAFTSAAAITICFTQVKALLGLKFPAEGFLDVTKGVIKNIGDVQVNDLMVSLVCTIVLLVLRKLQSICKCAAQCSSAFDKFLWVVATSRSVIVIVVCTGIFAWVGDEGIVAFVGNVEGGLPPLQLPPFSFSGNGTTPVTEISPEWETFTFMDLLKQDSSAIIVLPLLALMEHVTIARLYAGSGRVDASQEMISIGISNILGSFLSNMPITGSFSRTVVNKASGVATPMGGLITGVLVMVALQFLTPWFYFIPKAALAAVICCAVIFTIDLEILYPMWKSKKMDLLPWFATFAVSLLVGLQFGVLVGFIISVIFLLYWAARPGIRVKRGQTSSGIEFILLDLDRSLTFPSMDYTRYIMMKSGTVWAKGSIPLVIDCQHIQFADYTAAQGVRDLFKIFNDKKHELILYQVKPSVVRIFTSVLELNKIPYKCCSNDQQLEAALESYMRAKEDKNDVKIVFSIADDDNSSISDESEEQNNKEGQDENLPPPPPPSGQGQGHVNGAAVFDLSRE</sequence>
<feature type="transmembrane region" description="Helical" evidence="6">
    <location>
        <begin position="182"/>
        <end position="209"/>
    </location>
</feature>
<feature type="transmembrane region" description="Helical" evidence="6">
    <location>
        <begin position="295"/>
        <end position="318"/>
    </location>
</feature>
<name>A0A226E013_FOLCA</name>
<feature type="transmembrane region" description="Helical" evidence="6">
    <location>
        <begin position="374"/>
        <end position="393"/>
    </location>
</feature>
<feature type="transmembrane region" description="Helical" evidence="6">
    <location>
        <begin position="470"/>
        <end position="491"/>
    </location>
</feature>
<dbReference type="Pfam" id="PF00916">
    <property type="entry name" value="Sulfate_transp"/>
    <property type="match status" value="1"/>
</dbReference>
<dbReference type="Gene3D" id="3.30.750.24">
    <property type="entry name" value="STAS domain"/>
    <property type="match status" value="1"/>
</dbReference>
<dbReference type="InterPro" id="IPR002645">
    <property type="entry name" value="STAS_dom"/>
</dbReference>
<dbReference type="SUPFAM" id="SSF52091">
    <property type="entry name" value="SpoIIaa-like"/>
    <property type="match status" value="1"/>
</dbReference>
<evidence type="ECO:0000256" key="6">
    <source>
        <dbReference type="SAM" id="Phobius"/>
    </source>
</evidence>
<comment type="subcellular location">
    <subcellularLocation>
        <location evidence="1">Membrane</location>
        <topology evidence="1">Multi-pass membrane protein</topology>
    </subcellularLocation>
</comment>
<dbReference type="InterPro" id="IPR011547">
    <property type="entry name" value="SLC26A/SulP_dom"/>
</dbReference>
<dbReference type="AlphaFoldDB" id="A0A226E013"/>
<keyword evidence="4 6" id="KW-0472">Membrane</keyword>
<comment type="caution">
    <text evidence="9">The sequence shown here is derived from an EMBL/GenBank/DDBJ whole genome shotgun (WGS) entry which is preliminary data.</text>
</comment>
<dbReference type="EMBL" id="LNIX01000008">
    <property type="protein sequence ID" value="OXA51062.1"/>
    <property type="molecule type" value="Genomic_DNA"/>
</dbReference>
<evidence type="ECO:0000256" key="2">
    <source>
        <dbReference type="ARBA" id="ARBA00022692"/>
    </source>
</evidence>
<evidence type="ECO:0000313" key="9">
    <source>
        <dbReference type="EMBL" id="OXA51062.1"/>
    </source>
</evidence>
<feature type="transmembrane region" description="Helical" evidence="6">
    <location>
        <begin position="111"/>
        <end position="134"/>
    </location>
</feature>
<dbReference type="InterPro" id="IPR001902">
    <property type="entry name" value="SLC26A/SulP_fam"/>
</dbReference>
<dbReference type="PANTHER" id="PTHR11814">
    <property type="entry name" value="SULFATE TRANSPORTER"/>
    <property type="match status" value="1"/>
</dbReference>
<dbReference type="OrthoDB" id="288203at2759"/>
<evidence type="ECO:0000259" key="8">
    <source>
        <dbReference type="Pfam" id="PF01740"/>
    </source>
</evidence>
<evidence type="ECO:0000313" key="10">
    <source>
        <dbReference type="Proteomes" id="UP000198287"/>
    </source>
</evidence>
<feature type="region of interest" description="Disordered" evidence="5">
    <location>
        <begin position="1"/>
        <end position="56"/>
    </location>
</feature>
<evidence type="ECO:0000256" key="5">
    <source>
        <dbReference type="SAM" id="MobiDB-lite"/>
    </source>
</evidence>
<evidence type="ECO:0000259" key="7">
    <source>
        <dbReference type="Pfam" id="PF00916"/>
    </source>
</evidence>
<feature type="transmembrane region" description="Helical" evidence="6">
    <location>
        <begin position="140"/>
        <end position="170"/>
    </location>
</feature>
<feature type="transmembrane region" description="Helical" evidence="6">
    <location>
        <begin position="405"/>
        <end position="423"/>
    </location>
</feature>
<dbReference type="Proteomes" id="UP000198287">
    <property type="component" value="Unassembled WGS sequence"/>
</dbReference>
<dbReference type="GO" id="GO:0016020">
    <property type="term" value="C:membrane"/>
    <property type="evidence" value="ECO:0007669"/>
    <property type="project" value="UniProtKB-SubCell"/>
</dbReference>
<feature type="compositionally biased region" description="Low complexity" evidence="5">
    <location>
        <begin position="1"/>
        <end position="33"/>
    </location>
</feature>
<keyword evidence="3 6" id="KW-1133">Transmembrane helix</keyword>
<feature type="domain" description="STAS" evidence="8">
    <location>
        <begin position="573"/>
        <end position="632"/>
    </location>
</feature>
<evidence type="ECO:0000256" key="3">
    <source>
        <dbReference type="ARBA" id="ARBA00022989"/>
    </source>
</evidence>
<feature type="transmembrane region" description="Helical" evidence="6">
    <location>
        <begin position="443"/>
        <end position="463"/>
    </location>
</feature>
<evidence type="ECO:0000256" key="1">
    <source>
        <dbReference type="ARBA" id="ARBA00004141"/>
    </source>
</evidence>
<keyword evidence="10" id="KW-1185">Reference proteome</keyword>
<dbReference type="Pfam" id="PF01740">
    <property type="entry name" value="STAS"/>
    <property type="match status" value="1"/>
</dbReference>